<accession>A0AAW2D8E7</accession>
<dbReference type="AlphaFoldDB" id="A0AAW2D8E7"/>
<dbReference type="EMBL" id="JAZDWU010000003">
    <property type="protein sequence ID" value="KAL0006626.1"/>
    <property type="molecule type" value="Genomic_DNA"/>
</dbReference>
<protein>
    <recommendedName>
        <fullName evidence="3">Transposase</fullName>
    </recommendedName>
</protein>
<proteinExistence type="predicted"/>
<evidence type="ECO:0008006" key="3">
    <source>
        <dbReference type="Google" id="ProtNLM"/>
    </source>
</evidence>
<organism evidence="1 2">
    <name type="scientific">Lithocarpus litseifolius</name>
    <dbReference type="NCBI Taxonomy" id="425828"/>
    <lineage>
        <taxon>Eukaryota</taxon>
        <taxon>Viridiplantae</taxon>
        <taxon>Streptophyta</taxon>
        <taxon>Embryophyta</taxon>
        <taxon>Tracheophyta</taxon>
        <taxon>Spermatophyta</taxon>
        <taxon>Magnoliopsida</taxon>
        <taxon>eudicotyledons</taxon>
        <taxon>Gunneridae</taxon>
        <taxon>Pentapetalae</taxon>
        <taxon>rosids</taxon>
        <taxon>fabids</taxon>
        <taxon>Fagales</taxon>
        <taxon>Fagaceae</taxon>
        <taxon>Lithocarpus</taxon>
    </lineage>
</organism>
<dbReference type="PANTHER" id="PTHR31973">
    <property type="entry name" value="POLYPROTEIN, PUTATIVE-RELATED"/>
    <property type="match status" value="1"/>
</dbReference>
<name>A0AAW2D8E7_9ROSI</name>
<sequence>MCSSWVGVSGGGESTSFATSKLGEVGAPKEHNRYRSLLPEGNVEDDIRDIETDADVVNMTTLHRAWSANKIIIYTDIDVEPLAVEYPDVGGVGGVVSVGGDGGVDEIDVESNYDEDVLEEEEDYEDVEDAEVGARVEEQNVEGDDDDDDDWLYEGLEGDDFGDDIFAAPNSAPQGFAPKLSDAPNIAPKSSDAPNIALKSSTAPHADPEWAEPTLEDDLQKSKLGGEWCTQPCVQNLAIDLNVNQVYRSKRKAKDLINGDEQLQYGRPEELQLVFISDRQKGLIPTIETLFPTIEHRYRVKHIYNNFKVDHKGLDLKDALWRCAVVTTVREFERCMQYIKDLDEKAYEYLANIAPEQWSRSHFTPRALIDCLVNNLSEFFN</sequence>
<gene>
    <name evidence="1" type="ORF">SO802_008128</name>
</gene>
<dbReference type="PANTHER" id="PTHR31973:SF187">
    <property type="entry name" value="MUTATOR TRANSPOSASE MUDRA PROTEIN"/>
    <property type="match status" value="1"/>
</dbReference>
<dbReference type="Proteomes" id="UP001459277">
    <property type="component" value="Unassembled WGS sequence"/>
</dbReference>
<comment type="caution">
    <text evidence="1">The sequence shown here is derived from an EMBL/GenBank/DDBJ whole genome shotgun (WGS) entry which is preliminary data.</text>
</comment>
<evidence type="ECO:0000313" key="1">
    <source>
        <dbReference type="EMBL" id="KAL0006626.1"/>
    </source>
</evidence>
<evidence type="ECO:0000313" key="2">
    <source>
        <dbReference type="Proteomes" id="UP001459277"/>
    </source>
</evidence>
<keyword evidence="2" id="KW-1185">Reference proteome</keyword>
<reference evidence="1 2" key="1">
    <citation type="submission" date="2024-01" db="EMBL/GenBank/DDBJ databases">
        <title>A telomere-to-telomere, gap-free genome of sweet tea (Lithocarpus litseifolius).</title>
        <authorList>
            <person name="Zhou J."/>
        </authorList>
    </citation>
    <scope>NUCLEOTIDE SEQUENCE [LARGE SCALE GENOMIC DNA]</scope>
    <source>
        <strain evidence="1">Zhou-2022a</strain>
        <tissue evidence="1">Leaf</tissue>
    </source>
</reference>